<evidence type="ECO:0000256" key="12">
    <source>
        <dbReference type="RuleBase" id="RU000454"/>
    </source>
</evidence>
<evidence type="ECO:0000256" key="4">
    <source>
        <dbReference type="ARBA" id="ARBA00022670"/>
    </source>
</evidence>
<feature type="disulfide bond" evidence="11">
    <location>
        <begin position="120"/>
        <end position="125"/>
    </location>
</feature>
<accession>A0A9W8HH95</accession>
<dbReference type="GO" id="GO:0006508">
    <property type="term" value="P:proteolysis"/>
    <property type="evidence" value="ECO:0007669"/>
    <property type="project" value="UniProtKB-KW"/>
</dbReference>
<evidence type="ECO:0000256" key="5">
    <source>
        <dbReference type="ARBA" id="ARBA00022729"/>
    </source>
</evidence>
<evidence type="ECO:0000256" key="8">
    <source>
        <dbReference type="ARBA" id="ARBA00023157"/>
    </source>
</evidence>
<dbReference type="PRINTS" id="PR00792">
    <property type="entry name" value="PEPSIN"/>
</dbReference>
<dbReference type="InterPro" id="IPR033121">
    <property type="entry name" value="PEPTIDASE_A1"/>
</dbReference>
<dbReference type="GO" id="GO:0004190">
    <property type="term" value="F:aspartic-type endopeptidase activity"/>
    <property type="evidence" value="ECO:0007669"/>
    <property type="project" value="UniProtKB-KW"/>
</dbReference>
<organism evidence="15 16">
    <name type="scientific">Coemansia javaensis</name>
    <dbReference type="NCBI Taxonomy" id="2761396"/>
    <lineage>
        <taxon>Eukaryota</taxon>
        <taxon>Fungi</taxon>
        <taxon>Fungi incertae sedis</taxon>
        <taxon>Zoopagomycota</taxon>
        <taxon>Kickxellomycotina</taxon>
        <taxon>Kickxellomycetes</taxon>
        <taxon>Kickxellales</taxon>
        <taxon>Kickxellaceae</taxon>
        <taxon>Coemansia</taxon>
    </lineage>
</organism>
<feature type="active site" evidence="10">
    <location>
        <position position="290"/>
    </location>
</feature>
<dbReference type="EC" id="3.4.23.25" evidence="15"/>
<feature type="disulfide bond" evidence="11">
    <location>
        <begin position="324"/>
        <end position="357"/>
    </location>
</feature>
<feature type="signal peptide" evidence="13">
    <location>
        <begin position="1"/>
        <end position="17"/>
    </location>
</feature>
<evidence type="ECO:0000256" key="6">
    <source>
        <dbReference type="ARBA" id="ARBA00022750"/>
    </source>
</evidence>
<keyword evidence="3" id="KW-0926">Vacuole</keyword>
<dbReference type="InterPro" id="IPR021109">
    <property type="entry name" value="Peptidase_aspartic_dom_sf"/>
</dbReference>
<dbReference type="InterPro" id="IPR001969">
    <property type="entry name" value="Aspartic_peptidase_AS"/>
</dbReference>
<proteinExistence type="inferred from homology"/>
<feature type="chain" id="PRO_5040998901" evidence="13">
    <location>
        <begin position="18"/>
        <end position="401"/>
    </location>
</feature>
<evidence type="ECO:0000256" key="13">
    <source>
        <dbReference type="SAM" id="SignalP"/>
    </source>
</evidence>
<dbReference type="AlphaFoldDB" id="A0A9W8HH95"/>
<evidence type="ECO:0000256" key="9">
    <source>
        <dbReference type="ARBA" id="ARBA00023180"/>
    </source>
</evidence>
<evidence type="ECO:0000313" key="15">
    <source>
        <dbReference type="EMBL" id="KAJ2785040.1"/>
    </source>
</evidence>
<gene>
    <name evidence="15" type="primary">APR1_1</name>
    <name evidence="15" type="ORF">H4R18_000748</name>
</gene>
<sequence length="401" mass="43381">MKVALGLLALGLHAAAGAVHTVRLKKTSETPEETMQRLASTGSYVAQKYFGSGSAAAAVEAQQAQAVPLNADGSASYGVPISNFMNAQYYGEIDVGTPAQTFSVVFDTGSSNLWVPSAECTSIACFFHRKYDHSQSSTYKKNGTDFAIRYGTGSLEGYLSQDTLAVGGVSVEGQQFAEATKEPGLTFAFGRFDGIFGLGYDTISVKGVVPPFYHMVNRKLVDKPVFSFYLSDTKNGDDGEMILGGYNKDHFEGDLQWAKVRRRGYWEVDLEAVEFGDDKIALDNTGAAIDTGSSLLVLPTTLSDMINKQIGAKKNFAGQYVVDCASVPSLPPFTLQFGGHKYALDAEDYILNVQGQCLSGFMGMDIPEPLGPIWIIGDVFLRKFYTVYDLGNDRVGFAKAR</sequence>
<keyword evidence="4 12" id="KW-0645">Protease</keyword>
<dbReference type="Gene3D" id="2.40.70.10">
    <property type="entry name" value="Acid Proteases"/>
    <property type="match status" value="2"/>
</dbReference>
<dbReference type="PANTHER" id="PTHR47966">
    <property type="entry name" value="BETA-SITE APP-CLEAVING ENZYME, ISOFORM A-RELATED"/>
    <property type="match status" value="1"/>
</dbReference>
<dbReference type="FunFam" id="2.40.70.10:FF:000036">
    <property type="entry name" value="Vacuolar aspartic protease"/>
    <property type="match status" value="1"/>
</dbReference>
<keyword evidence="7 12" id="KW-0378">Hydrolase</keyword>
<evidence type="ECO:0000313" key="16">
    <source>
        <dbReference type="Proteomes" id="UP001140217"/>
    </source>
</evidence>
<comment type="similarity">
    <text evidence="2 12">Belongs to the peptidase A1 family.</text>
</comment>
<feature type="active site" evidence="10">
    <location>
        <position position="107"/>
    </location>
</feature>
<dbReference type="FunFam" id="2.40.70.10:FF:000002">
    <property type="entry name" value="Vacuolar aspartic proteinase"/>
    <property type="match status" value="1"/>
</dbReference>
<dbReference type="OrthoDB" id="771136at2759"/>
<comment type="subcellular location">
    <subcellularLocation>
        <location evidence="1">Vacuole</location>
    </subcellularLocation>
</comment>
<dbReference type="PROSITE" id="PS00141">
    <property type="entry name" value="ASP_PROTEASE"/>
    <property type="match status" value="2"/>
</dbReference>
<evidence type="ECO:0000256" key="11">
    <source>
        <dbReference type="PIRSR" id="PIRSR601461-2"/>
    </source>
</evidence>
<keyword evidence="9" id="KW-0325">Glycoprotein</keyword>
<dbReference type="GO" id="GO:0005773">
    <property type="term" value="C:vacuole"/>
    <property type="evidence" value="ECO:0007669"/>
    <property type="project" value="UniProtKB-SubCell"/>
</dbReference>
<dbReference type="EMBL" id="JANBUL010000016">
    <property type="protein sequence ID" value="KAJ2785040.1"/>
    <property type="molecule type" value="Genomic_DNA"/>
</dbReference>
<evidence type="ECO:0000256" key="2">
    <source>
        <dbReference type="ARBA" id="ARBA00007447"/>
    </source>
</evidence>
<keyword evidence="6 12" id="KW-0064">Aspartyl protease</keyword>
<dbReference type="PANTHER" id="PTHR47966:SF51">
    <property type="entry name" value="BETA-SITE APP-CLEAVING ENZYME, ISOFORM A-RELATED"/>
    <property type="match status" value="1"/>
</dbReference>
<evidence type="ECO:0000256" key="7">
    <source>
        <dbReference type="ARBA" id="ARBA00022801"/>
    </source>
</evidence>
<dbReference type="Pfam" id="PF00026">
    <property type="entry name" value="Asp"/>
    <property type="match status" value="1"/>
</dbReference>
<comment type="caution">
    <text evidence="15">The sequence shown here is derived from an EMBL/GenBank/DDBJ whole genome shotgun (WGS) entry which is preliminary data.</text>
</comment>
<feature type="domain" description="Peptidase A1" evidence="14">
    <location>
        <begin position="89"/>
        <end position="398"/>
    </location>
</feature>
<dbReference type="Proteomes" id="UP001140217">
    <property type="component" value="Unassembled WGS sequence"/>
</dbReference>
<keyword evidence="16" id="KW-1185">Reference proteome</keyword>
<evidence type="ECO:0000256" key="10">
    <source>
        <dbReference type="PIRSR" id="PIRSR601461-1"/>
    </source>
</evidence>
<protein>
    <submittedName>
        <fullName evidence="15">Aspartic proteinase</fullName>
        <ecNumber evidence="15">3.4.23.25</ecNumber>
    </submittedName>
</protein>
<reference evidence="15" key="1">
    <citation type="submission" date="2022-07" db="EMBL/GenBank/DDBJ databases">
        <title>Phylogenomic reconstructions and comparative analyses of Kickxellomycotina fungi.</title>
        <authorList>
            <person name="Reynolds N.K."/>
            <person name="Stajich J.E."/>
            <person name="Barry K."/>
            <person name="Grigoriev I.V."/>
            <person name="Crous P."/>
            <person name="Smith M.E."/>
        </authorList>
    </citation>
    <scope>NUCLEOTIDE SEQUENCE</scope>
    <source>
        <strain evidence="15">NBRC 105414</strain>
    </source>
</reference>
<keyword evidence="8 11" id="KW-1015">Disulfide bond</keyword>
<name>A0A9W8HH95_9FUNG</name>
<evidence type="ECO:0000256" key="3">
    <source>
        <dbReference type="ARBA" id="ARBA00022554"/>
    </source>
</evidence>
<dbReference type="SUPFAM" id="SSF50630">
    <property type="entry name" value="Acid proteases"/>
    <property type="match status" value="1"/>
</dbReference>
<dbReference type="InterPro" id="IPR001461">
    <property type="entry name" value="Aspartic_peptidase_A1"/>
</dbReference>
<keyword evidence="5 13" id="KW-0732">Signal</keyword>
<evidence type="ECO:0000259" key="14">
    <source>
        <dbReference type="PROSITE" id="PS51767"/>
    </source>
</evidence>
<dbReference type="PROSITE" id="PS51767">
    <property type="entry name" value="PEPTIDASE_A1"/>
    <property type="match status" value="1"/>
</dbReference>
<evidence type="ECO:0000256" key="1">
    <source>
        <dbReference type="ARBA" id="ARBA00004116"/>
    </source>
</evidence>